<reference evidence="7" key="1">
    <citation type="submission" date="2016-10" db="EMBL/GenBank/DDBJ databases">
        <authorList>
            <person name="Varghese N."/>
            <person name="Submissions S."/>
        </authorList>
    </citation>
    <scope>NUCLEOTIDE SEQUENCE [LARGE SCALE GENOMIC DNA]</scope>
    <source>
        <strain evidence="7">DSM 3695</strain>
    </source>
</reference>
<keyword evidence="1 4" id="KW-0349">Heme</keyword>
<dbReference type="EMBL" id="FOJG01000002">
    <property type="protein sequence ID" value="SEW50983.1"/>
    <property type="molecule type" value="Genomic_DNA"/>
</dbReference>
<dbReference type="AlphaFoldDB" id="A0A1I0S6F1"/>
<accession>A0A1I0S6F1</accession>
<dbReference type="InterPro" id="IPR009056">
    <property type="entry name" value="Cyt_c-like_dom"/>
</dbReference>
<evidence type="ECO:0000256" key="4">
    <source>
        <dbReference type="PROSITE-ProRule" id="PRU00433"/>
    </source>
</evidence>
<evidence type="ECO:0000256" key="1">
    <source>
        <dbReference type="ARBA" id="ARBA00022617"/>
    </source>
</evidence>
<evidence type="ECO:0000313" key="6">
    <source>
        <dbReference type="EMBL" id="SEW50983.1"/>
    </source>
</evidence>
<dbReference type="Pfam" id="PF00034">
    <property type="entry name" value="Cytochrom_C"/>
    <property type="match status" value="1"/>
</dbReference>
<dbReference type="PROSITE" id="PS51007">
    <property type="entry name" value="CYTC"/>
    <property type="match status" value="1"/>
</dbReference>
<organism evidence="6 7">
    <name type="scientific">Chitinophaga arvensicola</name>
    <dbReference type="NCBI Taxonomy" id="29529"/>
    <lineage>
        <taxon>Bacteria</taxon>
        <taxon>Pseudomonadati</taxon>
        <taxon>Bacteroidota</taxon>
        <taxon>Chitinophagia</taxon>
        <taxon>Chitinophagales</taxon>
        <taxon>Chitinophagaceae</taxon>
        <taxon>Chitinophaga</taxon>
    </lineage>
</organism>
<gene>
    <name evidence="6" type="ORF">SAMN04488122_4051</name>
</gene>
<dbReference type="Gene3D" id="1.10.760.10">
    <property type="entry name" value="Cytochrome c-like domain"/>
    <property type="match status" value="1"/>
</dbReference>
<dbReference type="InterPro" id="IPR036909">
    <property type="entry name" value="Cyt_c-like_dom_sf"/>
</dbReference>
<evidence type="ECO:0000256" key="3">
    <source>
        <dbReference type="ARBA" id="ARBA00023004"/>
    </source>
</evidence>
<sequence>MKKILIGSLLIVIAGIACNNELPEKIYSPGSLPSTYFTIDTRKDTLLQTPTGTSIFVPAGAIQAAKEKAFRLEVKEALYTADVVLNGLITQSNDQPLSSGGMIFIQPADDPSAAILKPLTVKLHTNKVLPGMLLYKGVVGKDSIINWTEPAPVQVIPPNEDLAAGKQFFEVNCKSCHDVNKKFTGPPLLHVTAKHSREWLEGFIRNNAEVLASEDCYARTIYQEYNKAAMPLYPNTTSKEMDQLLTWLESESKRIDPAGYELTLKKRDSCELYLIVSNPLLMQAKSPIVDIVLKNRALDQHYDFMVNAFGWWNADRLMEDNPASQKSYLSVRVTGPVSNTTQVFLVIPNEGVFLRGGLLKGTKDEYGFFRRDGNGYLPPDKDAWVMVVDDQPGRLLFDSAGFKTGIRQTLQLKPQLSSPGAYEKAIRELAGDPAAIEREMLEEAVKDRWEMDAPASARWPKPTSYKCGCDSPRLSVF</sequence>
<protein>
    <submittedName>
        <fullName evidence="6">Cytochrome c</fullName>
    </submittedName>
</protein>
<feature type="domain" description="Cytochrome c" evidence="5">
    <location>
        <begin position="160"/>
        <end position="252"/>
    </location>
</feature>
<keyword evidence="3 4" id="KW-0408">Iron</keyword>
<dbReference type="GO" id="GO:0046872">
    <property type="term" value="F:metal ion binding"/>
    <property type="evidence" value="ECO:0007669"/>
    <property type="project" value="UniProtKB-KW"/>
</dbReference>
<keyword evidence="7" id="KW-1185">Reference proteome</keyword>
<proteinExistence type="predicted"/>
<dbReference type="Proteomes" id="UP000199310">
    <property type="component" value="Unassembled WGS sequence"/>
</dbReference>
<dbReference type="GO" id="GO:0020037">
    <property type="term" value="F:heme binding"/>
    <property type="evidence" value="ECO:0007669"/>
    <property type="project" value="InterPro"/>
</dbReference>
<name>A0A1I0S6F1_9BACT</name>
<dbReference type="GO" id="GO:0009055">
    <property type="term" value="F:electron transfer activity"/>
    <property type="evidence" value="ECO:0007669"/>
    <property type="project" value="InterPro"/>
</dbReference>
<dbReference type="PROSITE" id="PS51257">
    <property type="entry name" value="PROKAR_LIPOPROTEIN"/>
    <property type="match status" value="1"/>
</dbReference>
<evidence type="ECO:0000256" key="2">
    <source>
        <dbReference type="ARBA" id="ARBA00022723"/>
    </source>
</evidence>
<evidence type="ECO:0000259" key="5">
    <source>
        <dbReference type="PROSITE" id="PS51007"/>
    </source>
</evidence>
<dbReference type="RefSeq" id="WP_089897416.1">
    <property type="nucleotide sequence ID" value="NZ_FOJG01000002.1"/>
</dbReference>
<keyword evidence="2 4" id="KW-0479">Metal-binding</keyword>
<dbReference type="OrthoDB" id="619466at2"/>
<dbReference type="SUPFAM" id="SSF46626">
    <property type="entry name" value="Cytochrome c"/>
    <property type="match status" value="1"/>
</dbReference>
<evidence type="ECO:0000313" key="7">
    <source>
        <dbReference type="Proteomes" id="UP000199310"/>
    </source>
</evidence>
<dbReference type="STRING" id="29529.SAMN04488122_4051"/>